<dbReference type="RefSeq" id="WP_114745505.1">
    <property type="nucleotide sequence ID" value="NZ_QQAY01000004.1"/>
</dbReference>
<gene>
    <name evidence="2" type="ORF">DFR59_104266</name>
</gene>
<name>A0A370GHS9_9BACI</name>
<dbReference type="InterPro" id="IPR000182">
    <property type="entry name" value="GNAT_dom"/>
</dbReference>
<sequence length="178" mass="21115">MKFLDGDRIYLKHIDESDYQIIYRVVQDPEIRRLTGTQSFLTYEKIAEAYEGFKKQNNRIDLMIVLKENDEVIGDLALLDVDSRNRNGSVRIAIHEEKFRSNGYGTEALDIILKYAFDQMNLHRISLNVYSFNKRAKKSYEKLGFEQEGILREELFYDGIYHDNILMGLLKEEYKRKK</sequence>
<evidence type="ECO:0000313" key="3">
    <source>
        <dbReference type="Proteomes" id="UP000255326"/>
    </source>
</evidence>
<feature type="domain" description="N-acetyltransferase" evidence="1">
    <location>
        <begin position="9"/>
        <end position="172"/>
    </location>
</feature>
<dbReference type="PROSITE" id="PS51186">
    <property type="entry name" value="GNAT"/>
    <property type="match status" value="1"/>
</dbReference>
<dbReference type="Proteomes" id="UP000255326">
    <property type="component" value="Unassembled WGS sequence"/>
</dbReference>
<evidence type="ECO:0000313" key="2">
    <source>
        <dbReference type="EMBL" id="RDI43211.1"/>
    </source>
</evidence>
<protein>
    <submittedName>
        <fullName evidence="2">RimJ/RimL family protein N-acetyltransferase</fullName>
    </submittedName>
</protein>
<proteinExistence type="predicted"/>
<dbReference type="PANTHER" id="PTHR43415">
    <property type="entry name" value="SPERMIDINE N(1)-ACETYLTRANSFERASE"/>
    <property type="match status" value="1"/>
</dbReference>
<dbReference type="CDD" id="cd04301">
    <property type="entry name" value="NAT_SF"/>
    <property type="match status" value="1"/>
</dbReference>
<dbReference type="SUPFAM" id="SSF55729">
    <property type="entry name" value="Acyl-CoA N-acyltransferases (Nat)"/>
    <property type="match status" value="1"/>
</dbReference>
<dbReference type="AlphaFoldDB" id="A0A370GHS9"/>
<dbReference type="Gene3D" id="3.40.630.30">
    <property type="match status" value="1"/>
</dbReference>
<comment type="caution">
    <text evidence="2">The sequence shown here is derived from an EMBL/GenBank/DDBJ whole genome shotgun (WGS) entry which is preliminary data.</text>
</comment>
<keyword evidence="2" id="KW-0808">Transferase</keyword>
<accession>A0A370GHS9</accession>
<dbReference type="EMBL" id="QQAY01000004">
    <property type="protein sequence ID" value="RDI43211.1"/>
    <property type="molecule type" value="Genomic_DNA"/>
</dbReference>
<evidence type="ECO:0000259" key="1">
    <source>
        <dbReference type="PROSITE" id="PS51186"/>
    </source>
</evidence>
<dbReference type="InterPro" id="IPR016181">
    <property type="entry name" value="Acyl_CoA_acyltransferase"/>
</dbReference>
<dbReference type="GO" id="GO:0016747">
    <property type="term" value="F:acyltransferase activity, transferring groups other than amino-acyl groups"/>
    <property type="evidence" value="ECO:0007669"/>
    <property type="project" value="InterPro"/>
</dbReference>
<dbReference type="PANTHER" id="PTHR43415:SF3">
    <property type="entry name" value="GNAT-FAMILY ACETYLTRANSFERASE"/>
    <property type="match status" value="1"/>
</dbReference>
<dbReference type="OrthoDB" id="9795206at2"/>
<dbReference type="Pfam" id="PF13302">
    <property type="entry name" value="Acetyltransf_3"/>
    <property type="match status" value="1"/>
</dbReference>
<keyword evidence="3" id="KW-1185">Reference proteome</keyword>
<reference evidence="2 3" key="1">
    <citation type="submission" date="2018-07" db="EMBL/GenBank/DDBJ databases">
        <title>Genomic Encyclopedia of Type Strains, Phase IV (KMG-IV): sequencing the most valuable type-strain genomes for metagenomic binning, comparative biology and taxonomic classification.</title>
        <authorList>
            <person name="Goeker M."/>
        </authorList>
    </citation>
    <scope>NUCLEOTIDE SEQUENCE [LARGE SCALE GENOMIC DNA]</scope>
    <source>
        <strain evidence="2 3">DSM 25281</strain>
    </source>
</reference>
<organism evidence="2 3">
    <name type="scientific">Falsibacillus pallidus</name>
    <dbReference type="NCBI Taxonomy" id="493781"/>
    <lineage>
        <taxon>Bacteria</taxon>
        <taxon>Bacillati</taxon>
        <taxon>Bacillota</taxon>
        <taxon>Bacilli</taxon>
        <taxon>Bacillales</taxon>
        <taxon>Bacillaceae</taxon>
        <taxon>Falsibacillus</taxon>
    </lineage>
</organism>